<evidence type="ECO:0000256" key="3">
    <source>
        <dbReference type="ARBA" id="ARBA00023186"/>
    </source>
</evidence>
<evidence type="ECO:0000313" key="5">
    <source>
        <dbReference type="Proteomes" id="UP000035955"/>
    </source>
</evidence>
<protein>
    <submittedName>
        <fullName evidence="4">ATPase</fullName>
    </submittedName>
</protein>
<dbReference type="InterPro" id="IPR011419">
    <property type="entry name" value="ATP12_ATP_synth-F1-assembly"/>
</dbReference>
<dbReference type="PATRIC" id="fig|298794.3.peg.284"/>
<dbReference type="InterPro" id="IPR042272">
    <property type="entry name" value="ATP12_ATP_synth-F1-assembly_N"/>
</dbReference>
<dbReference type="SUPFAM" id="SSF160909">
    <property type="entry name" value="ATP12-like"/>
    <property type="match status" value="1"/>
</dbReference>
<dbReference type="RefSeq" id="WP_048445255.1">
    <property type="nucleotide sequence ID" value="NZ_LABY01000107.1"/>
</dbReference>
<dbReference type="Pfam" id="PF07542">
    <property type="entry name" value="ATP12"/>
    <property type="match status" value="1"/>
</dbReference>
<comment type="similarity">
    <text evidence="1">Belongs to the ATP12 family.</text>
</comment>
<keyword evidence="5" id="KW-1185">Reference proteome</keyword>
<dbReference type="GO" id="GO:0043461">
    <property type="term" value="P:proton-transporting ATP synthase complex assembly"/>
    <property type="evidence" value="ECO:0007669"/>
    <property type="project" value="InterPro"/>
</dbReference>
<proteinExistence type="inferred from homology"/>
<dbReference type="InterPro" id="IPR023335">
    <property type="entry name" value="ATP12_ortho_dom_sf"/>
</dbReference>
<evidence type="ECO:0000313" key="4">
    <source>
        <dbReference type="EMBL" id="KMO35999.1"/>
    </source>
</evidence>
<evidence type="ECO:0000256" key="2">
    <source>
        <dbReference type="ARBA" id="ARBA00022946"/>
    </source>
</evidence>
<dbReference type="PANTHER" id="PTHR21013:SF10">
    <property type="entry name" value="ATP SYNTHASE MITOCHONDRIAL F1 COMPLEX ASSEMBLY FACTOR 2"/>
    <property type="match status" value="1"/>
</dbReference>
<gene>
    <name evidence="4" type="ORF">VQ02_16350</name>
</gene>
<keyword evidence="2" id="KW-0809">Transit peptide</keyword>
<name>A0A0J6SQQ3_9HYPH</name>
<reference evidence="4 5" key="1">
    <citation type="submission" date="2015-03" db="EMBL/GenBank/DDBJ databases">
        <title>Genome sequencing of Methylobacterium variabile DSM 16961.</title>
        <authorList>
            <person name="Chaudhry V."/>
            <person name="Patil P.B."/>
        </authorList>
    </citation>
    <scope>NUCLEOTIDE SEQUENCE [LARGE SCALE GENOMIC DNA]</scope>
    <source>
        <strain evidence="4 5">DSM 16961</strain>
    </source>
</reference>
<dbReference type="PANTHER" id="PTHR21013">
    <property type="entry name" value="ATP SYNTHASE MITOCHONDRIAL F1 COMPLEX ASSEMBLY FACTOR 2/ATP12 PROTEIN, MITOCHONDRIAL PRECURSOR"/>
    <property type="match status" value="1"/>
</dbReference>
<dbReference type="EMBL" id="LABY01000107">
    <property type="protein sequence ID" value="KMO35999.1"/>
    <property type="molecule type" value="Genomic_DNA"/>
</dbReference>
<dbReference type="Gene3D" id="1.10.3580.10">
    <property type="entry name" value="ATP12 ATPase"/>
    <property type="match status" value="1"/>
</dbReference>
<dbReference type="OrthoDB" id="9797825at2"/>
<dbReference type="AlphaFoldDB" id="A0A0J6SQQ3"/>
<keyword evidence="3" id="KW-0143">Chaperone</keyword>
<accession>A0A0J6SQQ3</accession>
<comment type="caution">
    <text evidence="4">The sequence shown here is derived from an EMBL/GenBank/DDBJ whole genome shotgun (WGS) entry which is preliminary data.</text>
</comment>
<dbReference type="Proteomes" id="UP000035955">
    <property type="component" value="Unassembled WGS sequence"/>
</dbReference>
<dbReference type="Gene3D" id="3.30.2180.10">
    <property type="entry name" value="ATP12-like"/>
    <property type="match status" value="1"/>
</dbReference>
<sequence length="266" mass="28338">MTNDVTRDWLGDPDAPYDPVRAARQATKPALPKRFYKEAGVAPAEDGYRLVLDGRPAHTPARRRLAVPQAALAEALAEEWGAQGEFIDPARMPLTRLVNSALDGVAERRDAVVDDLAAYAGSDLVVYRAGDPARLVAAQAAAWDPVLAWVHEALGARFMLSEGLSEGVMHVAQPEASLEAVRRAVEAVESPTALAALHSMTTLTGSVLIALAVLHGRLTPQEAWAAAHVDETFQAEVWGRDAEAEARLGGRRGEFEAAARVAALSG</sequence>
<organism evidence="4 5">
    <name type="scientific">Methylobacterium variabile</name>
    <dbReference type="NCBI Taxonomy" id="298794"/>
    <lineage>
        <taxon>Bacteria</taxon>
        <taxon>Pseudomonadati</taxon>
        <taxon>Pseudomonadota</taxon>
        <taxon>Alphaproteobacteria</taxon>
        <taxon>Hyphomicrobiales</taxon>
        <taxon>Methylobacteriaceae</taxon>
        <taxon>Methylobacterium</taxon>
    </lineage>
</organism>
<evidence type="ECO:0000256" key="1">
    <source>
        <dbReference type="ARBA" id="ARBA00008231"/>
    </source>
</evidence>